<protein>
    <submittedName>
        <fullName evidence="2">Uncharacterized protein</fullName>
    </submittedName>
</protein>
<accession>A0A2N1NMR1</accession>
<keyword evidence="1" id="KW-0812">Transmembrane</keyword>
<evidence type="ECO:0000313" key="2">
    <source>
        <dbReference type="EMBL" id="PKK75235.1"/>
    </source>
</evidence>
<dbReference type="AlphaFoldDB" id="A0A2N1NMR1"/>
<evidence type="ECO:0000256" key="1">
    <source>
        <dbReference type="SAM" id="Phobius"/>
    </source>
</evidence>
<proteinExistence type="predicted"/>
<reference evidence="2 3" key="1">
    <citation type="submission" date="2016-04" db="EMBL/GenBank/DDBJ databases">
        <title>Genome analyses suggest a sexual origin of heterokaryosis in a supposedly ancient asexual fungus.</title>
        <authorList>
            <person name="Ropars J."/>
            <person name="Sedzielewska K."/>
            <person name="Noel J."/>
            <person name="Charron P."/>
            <person name="Farinelli L."/>
            <person name="Marton T."/>
            <person name="Kruger M."/>
            <person name="Pelin A."/>
            <person name="Brachmann A."/>
            <person name="Corradi N."/>
        </authorList>
    </citation>
    <scope>NUCLEOTIDE SEQUENCE [LARGE SCALE GENOMIC DNA]</scope>
    <source>
        <strain evidence="2 3">C2</strain>
    </source>
</reference>
<reference evidence="2 3" key="2">
    <citation type="submission" date="2017-10" db="EMBL/GenBank/DDBJ databases">
        <title>Extensive intraspecific genome diversity in a model arbuscular mycorrhizal fungus.</title>
        <authorList>
            <person name="Chen E.C.H."/>
            <person name="Morin E."/>
            <person name="Baudet D."/>
            <person name="Noel J."/>
            <person name="Ndikumana S."/>
            <person name="Charron P."/>
            <person name="St-Onge C."/>
            <person name="Giorgi J."/>
            <person name="Grigoriev I.V."/>
            <person name="Roux C."/>
            <person name="Martin F.M."/>
            <person name="Corradi N."/>
        </authorList>
    </citation>
    <scope>NUCLEOTIDE SEQUENCE [LARGE SCALE GENOMIC DNA]</scope>
    <source>
        <strain evidence="2 3">C2</strain>
    </source>
</reference>
<keyword evidence="1" id="KW-1133">Transmembrane helix</keyword>
<organism evidence="2 3">
    <name type="scientific">Rhizophagus irregularis</name>
    <dbReference type="NCBI Taxonomy" id="588596"/>
    <lineage>
        <taxon>Eukaryota</taxon>
        <taxon>Fungi</taxon>
        <taxon>Fungi incertae sedis</taxon>
        <taxon>Mucoromycota</taxon>
        <taxon>Glomeromycotina</taxon>
        <taxon>Glomeromycetes</taxon>
        <taxon>Glomerales</taxon>
        <taxon>Glomeraceae</taxon>
        <taxon>Rhizophagus</taxon>
    </lineage>
</organism>
<gene>
    <name evidence="2" type="ORF">RhiirC2_737052</name>
</gene>
<keyword evidence="1" id="KW-0472">Membrane</keyword>
<sequence>MQFLVTYETQQNLQFVIVEPMVHFLAEILSYVLLMNQQIMIQVTVDGYIMKK</sequence>
<feature type="transmembrane region" description="Helical" evidence="1">
    <location>
        <begin position="12"/>
        <end position="34"/>
    </location>
</feature>
<dbReference type="EMBL" id="LLXL01000257">
    <property type="protein sequence ID" value="PKK75235.1"/>
    <property type="molecule type" value="Genomic_DNA"/>
</dbReference>
<evidence type="ECO:0000313" key="3">
    <source>
        <dbReference type="Proteomes" id="UP000233469"/>
    </source>
</evidence>
<dbReference type="Proteomes" id="UP000233469">
    <property type="component" value="Unassembled WGS sequence"/>
</dbReference>
<name>A0A2N1NMR1_9GLOM</name>
<comment type="caution">
    <text evidence="2">The sequence shown here is derived from an EMBL/GenBank/DDBJ whole genome shotgun (WGS) entry which is preliminary data.</text>
</comment>